<organism evidence="2 3">
    <name type="scientific">Fukomys damarensis</name>
    <name type="common">Damaraland mole rat</name>
    <name type="synonym">Cryptomys damarensis</name>
    <dbReference type="NCBI Taxonomy" id="885580"/>
    <lineage>
        <taxon>Eukaryota</taxon>
        <taxon>Metazoa</taxon>
        <taxon>Chordata</taxon>
        <taxon>Craniata</taxon>
        <taxon>Vertebrata</taxon>
        <taxon>Euteleostomi</taxon>
        <taxon>Mammalia</taxon>
        <taxon>Eutheria</taxon>
        <taxon>Euarchontoglires</taxon>
        <taxon>Glires</taxon>
        <taxon>Rodentia</taxon>
        <taxon>Hystricomorpha</taxon>
        <taxon>Bathyergidae</taxon>
        <taxon>Fukomys</taxon>
    </lineage>
</organism>
<accession>A0A091D4A4</accession>
<sequence length="102" mass="11312">MTNLPLLRSSSCHTDVLTPAKNPENSLRGPTSLRDRPADSMRAKPRSELRRRQQPQELQDKQPSCAYCGQGLDSGETSRLGHSMPTEWHRKGESVALLSVTA</sequence>
<gene>
    <name evidence="2" type="ORF">H920_12785</name>
</gene>
<feature type="compositionally biased region" description="Basic and acidic residues" evidence="1">
    <location>
        <begin position="33"/>
        <end position="51"/>
    </location>
</feature>
<protein>
    <submittedName>
        <fullName evidence="2">Uncharacterized protein</fullName>
    </submittedName>
</protein>
<dbReference type="EMBL" id="KN123330">
    <property type="protein sequence ID" value="KFO25867.1"/>
    <property type="molecule type" value="Genomic_DNA"/>
</dbReference>
<name>A0A091D4A4_FUKDA</name>
<evidence type="ECO:0000256" key="1">
    <source>
        <dbReference type="SAM" id="MobiDB-lite"/>
    </source>
</evidence>
<evidence type="ECO:0000313" key="2">
    <source>
        <dbReference type="EMBL" id="KFO25867.1"/>
    </source>
</evidence>
<feature type="compositionally biased region" description="Polar residues" evidence="1">
    <location>
        <begin position="1"/>
        <end position="13"/>
    </location>
</feature>
<dbReference type="AlphaFoldDB" id="A0A091D4A4"/>
<proteinExistence type="predicted"/>
<evidence type="ECO:0000313" key="3">
    <source>
        <dbReference type="Proteomes" id="UP000028990"/>
    </source>
</evidence>
<reference evidence="2 3" key="1">
    <citation type="submission" date="2013-11" db="EMBL/GenBank/DDBJ databases">
        <title>The Damaraland mole rat (Fukomys damarensis) genome and evolution of African mole rats.</title>
        <authorList>
            <person name="Gladyshev V.N."/>
            <person name="Fang X."/>
        </authorList>
    </citation>
    <scope>NUCLEOTIDE SEQUENCE [LARGE SCALE GENOMIC DNA]</scope>
    <source>
        <tissue evidence="2">Liver</tissue>
    </source>
</reference>
<dbReference type="Proteomes" id="UP000028990">
    <property type="component" value="Unassembled WGS sequence"/>
</dbReference>
<keyword evidence="3" id="KW-1185">Reference proteome</keyword>
<feature type="region of interest" description="Disordered" evidence="1">
    <location>
        <begin position="1"/>
        <end position="86"/>
    </location>
</feature>